<feature type="transmembrane region" description="Helical" evidence="6">
    <location>
        <begin position="224"/>
        <end position="240"/>
    </location>
</feature>
<keyword evidence="3" id="KW-0133">Cell shape</keyword>
<name>A0A5J6SN43_9BACI</name>
<dbReference type="GO" id="GO:0051301">
    <property type="term" value="P:cell division"/>
    <property type="evidence" value="ECO:0007669"/>
    <property type="project" value="InterPro"/>
</dbReference>
<feature type="transmembrane region" description="Helical" evidence="6">
    <location>
        <begin position="76"/>
        <end position="97"/>
    </location>
</feature>
<sequence>MKNSSQSYLREVQNQILSKEAKEFVLAELSHHIKEVKNEWIKKGLKEADAEVKSVEQMGSPVTLGQRLNKLHRTKVDWLMVILLVITLGLSFLPILSLGNNFNNDSMNMRYDSTHKAIFVILGVIVAFGMMLIDFRKLEKRGWLFYVMGMLILLVLRFFPTHFINGLPLLQIGPLTIDSLMAIPFFFLAWASFFNDKKLKMWHLSILFFISSYFIFTIPSVSTVYIYGVMVIVMFCWGQFSSKTILSTLGVIISLFLILSIMLWQVSAPYQKSSLLAFLNPERYPDSEGYMILLLKELLSKAGWFGNSMTNDFIPAAHTNFVFANLTSYFGWLFGIALVVILSLFIARIVVITRKIHYSYGKLLLIGAVALYTVQLFTNIAMTLGFFPLIAMSLPFMSYGLMPTLFNAFLIGVVLCVYRRKDLVSSGFMTNEVRVK</sequence>
<dbReference type="Proteomes" id="UP000325517">
    <property type="component" value="Chromosome"/>
</dbReference>
<reference evidence="7 8" key="1">
    <citation type="submission" date="2018-07" db="EMBL/GenBank/DDBJ databases">
        <title>Complete genome sequence of Psychrobacillus sp. PB01, isolated from iceberg, and comparative genome analysis of Psychrobacillus strains.</title>
        <authorList>
            <person name="Lee P.C."/>
        </authorList>
    </citation>
    <scope>NUCLEOTIDE SEQUENCE [LARGE SCALE GENOMIC DNA]</scope>
    <source>
        <strain evidence="7 8">PB01</strain>
    </source>
</reference>
<protein>
    <submittedName>
        <fullName evidence="7">FtsW/RodA/SpoVE family cell cycle protein</fullName>
    </submittedName>
</protein>
<comment type="subcellular location">
    <subcellularLocation>
        <location evidence="1">Membrane</location>
        <topology evidence="1">Multi-pass membrane protein</topology>
    </subcellularLocation>
</comment>
<dbReference type="GO" id="GO:0032153">
    <property type="term" value="C:cell division site"/>
    <property type="evidence" value="ECO:0007669"/>
    <property type="project" value="TreeGrafter"/>
</dbReference>
<feature type="transmembrane region" description="Helical" evidence="6">
    <location>
        <begin position="329"/>
        <end position="351"/>
    </location>
</feature>
<feature type="transmembrane region" description="Helical" evidence="6">
    <location>
        <begin position="201"/>
        <end position="218"/>
    </location>
</feature>
<keyword evidence="8" id="KW-1185">Reference proteome</keyword>
<dbReference type="GO" id="GO:0005886">
    <property type="term" value="C:plasma membrane"/>
    <property type="evidence" value="ECO:0007669"/>
    <property type="project" value="TreeGrafter"/>
</dbReference>
<keyword evidence="5 6" id="KW-0472">Membrane</keyword>
<organism evidence="7 8">
    <name type="scientific">Psychrobacillus glaciei</name>
    <dbReference type="NCBI Taxonomy" id="2283160"/>
    <lineage>
        <taxon>Bacteria</taxon>
        <taxon>Bacillati</taxon>
        <taxon>Bacillota</taxon>
        <taxon>Bacilli</taxon>
        <taxon>Bacillales</taxon>
        <taxon>Bacillaceae</taxon>
        <taxon>Psychrobacillus</taxon>
    </lineage>
</organism>
<feature type="transmembrane region" description="Helical" evidence="6">
    <location>
        <begin position="142"/>
        <end position="160"/>
    </location>
</feature>
<evidence type="ECO:0000256" key="3">
    <source>
        <dbReference type="ARBA" id="ARBA00022960"/>
    </source>
</evidence>
<feature type="transmembrane region" description="Helical" evidence="6">
    <location>
        <begin position="117"/>
        <end position="135"/>
    </location>
</feature>
<gene>
    <name evidence="7" type="ORF">PB01_11380</name>
</gene>
<proteinExistence type="predicted"/>
<evidence type="ECO:0000256" key="5">
    <source>
        <dbReference type="ARBA" id="ARBA00023136"/>
    </source>
</evidence>
<dbReference type="InterPro" id="IPR001182">
    <property type="entry name" value="FtsW/RodA"/>
</dbReference>
<keyword evidence="2 6" id="KW-0812">Transmembrane</keyword>
<dbReference type="KEGG" id="psyo:PB01_11380"/>
<dbReference type="RefSeq" id="WP_151700289.1">
    <property type="nucleotide sequence ID" value="NZ_CP031223.1"/>
</dbReference>
<dbReference type="OrthoDB" id="2192428at2"/>
<feature type="transmembrane region" description="Helical" evidence="6">
    <location>
        <begin position="363"/>
        <end position="390"/>
    </location>
</feature>
<evidence type="ECO:0000313" key="7">
    <source>
        <dbReference type="EMBL" id="QFF99375.1"/>
    </source>
</evidence>
<evidence type="ECO:0000256" key="2">
    <source>
        <dbReference type="ARBA" id="ARBA00022692"/>
    </source>
</evidence>
<feature type="transmembrane region" description="Helical" evidence="6">
    <location>
        <begin position="245"/>
        <end position="266"/>
    </location>
</feature>
<accession>A0A5J6SN43</accession>
<dbReference type="PANTHER" id="PTHR30474:SF1">
    <property type="entry name" value="PEPTIDOGLYCAN GLYCOSYLTRANSFERASE MRDB"/>
    <property type="match status" value="1"/>
</dbReference>
<evidence type="ECO:0000313" key="8">
    <source>
        <dbReference type="Proteomes" id="UP000325517"/>
    </source>
</evidence>
<evidence type="ECO:0000256" key="4">
    <source>
        <dbReference type="ARBA" id="ARBA00022989"/>
    </source>
</evidence>
<feature type="transmembrane region" description="Helical" evidence="6">
    <location>
        <begin position="396"/>
        <end position="418"/>
    </location>
</feature>
<feature type="transmembrane region" description="Helical" evidence="6">
    <location>
        <begin position="172"/>
        <end position="194"/>
    </location>
</feature>
<dbReference type="EMBL" id="CP031223">
    <property type="protein sequence ID" value="QFF99375.1"/>
    <property type="molecule type" value="Genomic_DNA"/>
</dbReference>
<dbReference type="Pfam" id="PF01098">
    <property type="entry name" value="FTSW_RODA_SPOVE"/>
    <property type="match status" value="1"/>
</dbReference>
<evidence type="ECO:0000256" key="1">
    <source>
        <dbReference type="ARBA" id="ARBA00004141"/>
    </source>
</evidence>
<dbReference type="GO" id="GO:0008360">
    <property type="term" value="P:regulation of cell shape"/>
    <property type="evidence" value="ECO:0007669"/>
    <property type="project" value="UniProtKB-KW"/>
</dbReference>
<dbReference type="GO" id="GO:0015648">
    <property type="term" value="F:lipid-linked peptidoglycan transporter activity"/>
    <property type="evidence" value="ECO:0007669"/>
    <property type="project" value="TreeGrafter"/>
</dbReference>
<dbReference type="AlphaFoldDB" id="A0A5J6SN43"/>
<evidence type="ECO:0000256" key="6">
    <source>
        <dbReference type="SAM" id="Phobius"/>
    </source>
</evidence>
<keyword evidence="4 6" id="KW-1133">Transmembrane helix</keyword>
<dbReference type="PANTHER" id="PTHR30474">
    <property type="entry name" value="CELL CYCLE PROTEIN"/>
    <property type="match status" value="1"/>
</dbReference>